<evidence type="ECO:0000256" key="1">
    <source>
        <dbReference type="ARBA" id="ARBA00004141"/>
    </source>
</evidence>
<keyword evidence="4 5" id="KW-0472">Membrane</keyword>
<dbReference type="RefSeq" id="WP_343753142.1">
    <property type="nucleotide sequence ID" value="NZ_BAAACW010000017.1"/>
</dbReference>
<comment type="subcellular location">
    <subcellularLocation>
        <location evidence="1">Membrane</location>
        <topology evidence="1">Multi-pass membrane protein</topology>
    </subcellularLocation>
</comment>
<gene>
    <name evidence="6" type="ORF">GCM10008932_02250</name>
</gene>
<feature type="transmembrane region" description="Helical" evidence="5">
    <location>
        <begin position="122"/>
        <end position="143"/>
    </location>
</feature>
<evidence type="ECO:0000313" key="7">
    <source>
        <dbReference type="Proteomes" id="UP001501166"/>
    </source>
</evidence>
<dbReference type="Pfam" id="PF02674">
    <property type="entry name" value="Colicin_V"/>
    <property type="match status" value="1"/>
</dbReference>
<organism evidence="6 7">
    <name type="scientific">Alkalibacterium iburiense</name>
    <dbReference type="NCBI Taxonomy" id="290589"/>
    <lineage>
        <taxon>Bacteria</taxon>
        <taxon>Bacillati</taxon>
        <taxon>Bacillota</taxon>
        <taxon>Bacilli</taxon>
        <taxon>Lactobacillales</taxon>
        <taxon>Carnobacteriaceae</taxon>
        <taxon>Alkalibacterium</taxon>
    </lineage>
</organism>
<name>A0ABN0X1T4_9LACT</name>
<evidence type="ECO:0000256" key="4">
    <source>
        <dbReference type="ARBA" id="ARBA00023136"/>
    </source>
</evidence>
<evidence type="ECO:0000256" key="3">
    <source>
        <dbReference type="ARBA" id="ARBA00022989"/>
    </source>
</evidence>
<protein>
    <submittedName>
        <fullName evidence="6">CvpA family protein</fullName>
    </submittedName>
</protein>
<dbReference type="Proteomes" id="UP001501166">
    <property type="component" value="Unassembled WGS sequence"/>
</dbReference>
<feature type="transmembrane region" description="Helical" evidence="5">
    <location>
        <begin position="87"/>
        <end position="110"/>
    </location>
</feature>
<keyword evidence="7" id="KW-1185">Reference proteome</keyword>
<feature type="transmembrane region" description="Helical" evidence="5">
    <location>
        <begin position="27"/>
        <end position="44"/>
    </location>
</feature>
<reference evidence="6 7" key="1">
    <citation type="journal article" date="2019" name="Int. J. Syst. Evol. Microbiol.">
        <title>The Global Catalogue of Microorganisms (GCM) 10K type strain sequencing project: providing services to taxonomists for standard genome sequencing and annotation.</title>
        <authorList>
            <consortium name="The Broad Institute Genomics Platform"/>
            <consortium name="The Broad Institute Genome Sequencing Center for Infectious Disease"/>
            <person name="Wu L."/>
            <person name="Ma J."/>
        </authorList>
    </citation>
    <scope>NUCLEOTIDE SEQUENCE [LARGE SCALE GENOMIC DNA]</scope>
    <source>
        <strain evidence="6 7">JCM 12662</strain>
    </source>
</reference>
<evidence type="ECO:0000256" key="5">
    <source>
        <dbReference type="SAM" id="Phobius"/>
    </source>
</evidence>
<dbReference type="PANTHER" id="PTHR37306">
    <property type="entry name" value="COLICIN V PRODUCTION PROTEIN"/>
    <property type="match status" value="1"/>
</dbReference>
<comment type="caution">
    <text evidence="6">The sequence shown here is derived from an EMBL/GenBank/DDBJ whole genome shotgun (WGS) entry which is preliminary data.</text>
</comment>
<evidence type="ECO:0000313" key="6">
    <source>
        <dbReference type="EMBL" id="GAA0352793.1"/>
    </source>
</evidence>
<dbReference type="PANTHER" id="PTHR37306:SF1">
    <property type="entry name" value="COLICIN V PRODUCTION PROTEIN"/>
    <property type="match status" value="1"/>
</dbReference>
<dbReference type="InterPro" id="IPR003825">
    <property type="entry name" value="Colicin-V_CvpA"/>
</dbReference>
<proteinExistence type="predicted"/>
<accession>A0ABN0X1T4</accession>
<sequence length="187" mass="21038">MLFNGLILFILFIALYSGARRGLILQLILTIGYAVSFWFALNYYQFVSDYVEMIVPYPTPGSSSENPFVLYGMDLLFQLDGAFYRGLSFILILFAGWLATRLIGGLINFLADLPVIRVVNAIGGAIVSLFVHYVGLFLILFVLSTIPIDFIQNQFETSSLARGIVTTTPELSTQFYDWWVEEAVEES</sequence>
<evidence type="ECO:0000256" key="2">
    <source>
        <dbReference type="ARBA" id="ARBA00022692"/>
    </source>
</evidence>
<keyword evidence="3 5" id="KW-1133">Transmembrane helix</keyword>
<dbReference type="EMBL" id="BAAACW010000017">
    <property type="protein sequence ID" value="GAA0352793.1"/>
    <property type="molecule type" value="Genomic_DNA"/>
</dbReference>
<keyword evidence="2 5" id="KW-0812">Transmembrane</keyword>